<keyword evidence="2" id="KW-1015">Disulfide bond</keyword>
<dbReference type="GO" id="GO:0006629">
    <property type="term" value="P:lipid metabolic process"/>
    <property type="evidence" value="ECO:0007669"/>
    <property type="project" value="InterPro"/>
</dbReference>
<dbReference type="InterPro" id="IPR006558">
    <property type="entry name" value="LamG-like"/>
</dbReference>
<dbReference type="Gene3D" id="3.40.50.1820">
    <property type="entry name" value="alpha/beta hydrolase"/>
    <property type="match status" value="1"/>
</dbReference>
<evidence type="ECO:0000256" key="2">
    <source>
        <dbReference type="ARBA" id="ARBA00023157"/>
    </source>
</evidence>
<dbReference type="InterPro" id="IPR051218">
    <property type="entry name" value="Sec_MonoDiacylglyc_Lipase"/>
</dbReference>
<feature type="region of interest" description="Disordered" evidence="3">
    <location>
        <begin position="602"/>
        <end position="654"/>
    </location>
</feature>
<evidence type="ECO:0000256" key="1">
    <source>
        <dbReference type="ARBA" id="ARBA00022729"/>
    </source>
</evidence>
<gene>
    <name evidence="5" type="primary">nocS</name>
</gene>
<protein>
    <submittedName>
        <fullName evidence="5">NocS</fullName>
    </submittedName>
</protein>
<dbReference type="PANTHER" id="PTHR45856:SF11">
    <property type="entry name" value="FUNGAL LIPASE-LIKE DOMAIN-CONTAINING PROTEIN"/>
    <property type="match status" value="1"/>
</dbReference>
<organism evidence="5">
    <name type="scientific">Nostoc sp. CCAP 1453/38</name>
    <dbReference type="NCBI Taxonomy" id="1570104"/>
    <lineage>
        <taxon>Bacteria</taxon>
        <taxon>Bacillati</taxon>
        <taxon>Cyanobacteriota</taxon>
        <taxon>Cyanophyceae</taxon>
        <taxon>Nostocales</taxon>
        <taxon>Nostocaceae</taxon>
        <taxon>Nostoc</taxon>
    </lineage>
</organism>
<keyword evidence="1" id="KW-0732">Signal</keyword>
<sequence>MSNNPISMQSVLSFDGIDDNLILPKGFPTINQAITIEFWARTENTLKQTTSIFNACNAIGNRLANVHLPWGGQIYWDAGDENGSFDRINKIVKVKEYNTWTHWAFVKDVTAGKMLIYRQGEIWHQGEEQKKSLAGIEKFIIGAFSDNSFYWKGCLTEFRIWNIARNPEEIQQNMNCRLVGNEAGLVGYYPLNGHSNDQTTNANHGIINGATWQEQEVPIQLNTNSNQILKNMQCVLMFDGKDDYVEIPYNQSLNPELFTVSCWVKVTGGEGRFRSVITSRDNYKGYIIYAGDNNKWQAWVGNGNAWEVINNDPPLVLNVWTHIASTFDGKQLKLYIDGTEVCSKNVVYALNNRCPVRIGTGSTEANPQYFYPGQIVEVSVWNKALTGAEIQAQMNQRLTGQEDGLVAYLPLNEGSGSIVSDKTDKGNNGIINGASWQEEEVPIQALISVQIENHTITGGNTPTKYDIADGATNFYLVDTNNPINDNGELTGWEIWAENTLPVQLMIYRKEADSWLVVGNSELQTPVVGLNQFSISAPIKVNKGDFVGIYHPQAGCVSFFKEQSAAWAIGNLSGTVLFTGSGASSTAFSNSTNRTYSLIVKGNTQVGTEPSMPENEQPSESEKTSESVVNSENQQPSESEQSSENQQDKARKAAQIPQTTLKFRKGFSFDEAILMATFSQYAFDFFEYDDDNIDDLDLREIYKSIYKNQGWELVHTVRNDKTNIRGLILKNTQSADAHKYVISLRGTSFGYTDSVVNLNNIISDLDWKLVDYGPLSIQFAKVVQGINVAFESVADEIQYFFKALRGEIKPSDFRRLHQLDPIRKFACINALAGAGGIRLGAEFDQKAQDLIEKVIADGEVDDDEELEEILEFLEQQLLSGLSPFTESIQVWVTGFSLGAALSQVVGLALRRWFGAADAGGLLIKVYAIASPKIGNQQFIDFYNQQIGEELSYRIENVLDVVPTYPYDPPFLISAIAPEGLKLGNLFLGKYANGGEPIAVMGVGGQSASFTIPGLFSIPFTIPFPHSPETYLDLLKEQKQFWEQLTRPVKDLVSPFLLELLREEQRRTVNPK</sequence>
<dbReference type="PANTHER" id="PTHR45856">
    <property type="entry name" value="ALPHA/BETA-HYDROLASES SUPERFAMILY PROTEIN"/>
    <property type="match status" value="1"/>
</dbReference>
<dbReference type="Pfam" id="PF13385">
    <property type="entry name" value="Laminin_G_3"/>
    <property type="match status" value="2"/>
</dbReference>
<dbReference type="InterPro" id="IPR029058">
    <property type="entry name" value="AB_hydrolase_fold"/>
</dbReference>
<feature type="domain" description="LamG-like jellyroll fold" evidence="4">
    <location>
        <begin position="256"/>
        <end position="388"/>
    </location>
</feature>
<accession>A0A186QIQ8</accession>
<evidence type="ECO:0000313" key="5">
    <source>
        <dbReference type="EMBL" id="AKL71652.1"/>
    </source>
</evidence>
<dbReference type="SUPFAM" id="SSF53474">
    <property type="entry name" value="alpha/beta-Hydrolases"/>
    <property type="match status" value="1"/>
</dbReference>
<dbReference type="InterPro" id="IPR013320">
    <property type="entry name" value="ConA-like_dom_sf"/>
</dbReference>
<proteinExistence type="predicted"/>
<dbReference type="InterPro" id="IPR002921">
    <property type="entry name" value="Fungal_lipase-type"/>
</dbReference>
<evidence type="ECO:0000256" key="3">
    <source>
        <dbReference type="SAM" id="MobiDB-lite"/>
    </source>
</evidence>
<feature type="compositionally biased region" description="Low complexity" evidence="3">
    <location>
        <begin position="629"/>
        <end position="644"/>
    </location>
</feature>
<dbReference type="Pfam" id="PF01764">
    <property type="entry name" value="Lipase_3"/>
    <property type="match status" value="1"/>
</dbReference>
<name>A0A186QIQ8_9NOSO</name>
<reference evidence="5" key="1">
    <citation type="journal article" date="2017" name="PLoS ONE">
        <title>The cyanobacterial metabolite nocuolin a is a natural oxadiazine that triggers apoptosis in human cancer cells.</title>
        <authorList>
            <person name="Voracova K."/>
            <person name="Hajek J."/>
            <person name="Mares J."/>
            <person name="Urajova P."/>
            <person name="Kuzma M."/>
            <person name="Cheel J."/>
            <person name="Villunger A."/>
            <person name="Kapuscik A."/>
            <person name="Bally M."/>
            <person name="Novak P."/>
            <person name="Kabelac M."/>
            <person name="Krumschnabel G."/>
            <person name="Lukes M."/>
            <person name="Voloshko L."/>
            <person name="Kopecky J."/>
            <person name="Hrouzek P."/>
        </authorList>
    </citation>
    <scope>NUCLEOTIDE SEQUENCE</scope>
    <source>
        <strain evidence="5">CCAP 1453/38</strain>
    </source>
</reference>
<feature type="compositionally biased region" description="Polar residues" evidence="3">
    <location>
        <begin position="602"/>
        <end position="617"/>
    </location>
</feature>
<evidence type="ECO:0000259" key="4">
    <source>
        <dbReference type="SMART" id="SM00560"/>
    </source>
</evidence>
<dbReference type="Gene3D" id="2.60.120.200">
    <property type="match status" value="2"/>
</dbReference>
<dbReference type="SMART" id="SM00560">
    <property type="entry name" value="LamGL"/>
    <property type="match status" value="1"/>
</dbReference>
<dbReference type="SUPFAM" id="SSF49899">
    <property type="entry name" value="Concanavalin A-like lectins/glucanases"/>
    <property type="match status" value="2"/>
</dbReference>
<dbReference type="EMBL" id="KP143720">
    <property type="protein sequence ID" value="AKL71652.1"/>
    <property type="molecule type" value="Genomic_DNA"/>
</dbReference>
<dbReference type="AlphaFoldDB" id="A0A186QIQ8"/>